<keyword evidence="1" id="KW-0732">Signal</keyword>
<gene>
    <name evidence="2" type="ordered locus">Tint_3154</name>
</gene>
<dbReference type="BioCyc" id="TINT75379:TINT_RS15810-MONOMER"/>
<proteinExistence type="predicted"/>
<evidence type="ECO:0000256" key="1">
    <source>
        <dbReference type="SAM" id="SignalP"/>
    </source>
</evidence>
<protein>
    <submittedName>
        <fullName evidence="2">Uncharacterized protein</fullName>
    </submittedName>
</protein>
<dbReference type="InterPro" id="IPR003787">
    <property type="entry name" value="Sulphur_relay_DsrE/F-like"/>
</dbReference>
<dbReference type="EMBL" id="CP002021">
    <property type="protein sequence ID" value="ADG32481.1"/>
    <property type="molecule type" value="Genomic_DNA"/>
</dbReference>
<dbReference type="SUPFAM" id="SSF75169">
    <property type="entry name" value="DsrEFH-like"/>
    <property type="match status" value="1"/>
</dbReference>
<dbReference type="Gene3D" id="3.40.1260.10">
    <property type="entry name" value="DsrEFH-like"/>
    <property type="match status" value="1"/>
</dbReference>
<dbReference type="STRING" id="75379.Tint_3154"/>
<organism evidence="2">
    <name type="scientific">Thiomonas intermedia (strain K12)</name>
    <name type="common">Thiobacillus intermedius</name>
    <dbReference type="NCBI Taxonomy" id="75379"/>
    <lineage>
        <taxon>Bacteria</taxon>
        <taxon>Pseudomonadati</taxon>
        <taxon>Pseudomonadota</taxon>
        <taxon>Betaproteobacteria</taxon>
        <taxon>Burkholderiales</taxon>
        <taxon>Thiomonas</taxon>
    </lineage>
</organism>
<feature type="chain" id="PRO_5003080016" evidence="1">
    <location>
        <begin position="28"/>
        <end position="149"/>
    </location>
</feature>
<evidence type="ECO:0000313" key="2">
    <source>
        <dbReference type="EMBL" id="ADG32481.1"/>
    </source>
</evidence>
<dbReference type="KEGG" id="tin:Tint_3154"/>
<dbReference type="Pfam" id="PF02635">
    <property type="entry name" value="DsrE"/>
    <property type="match status" value="1"/>
</dbReference>
<dbReference type="PANTHER" id="PTHR37691">
    <property type="entry name" value="BLR3518 PROTEIN"/>
    <property type="match status" value="1"/>
</dbReference>
<name>D5X053_THIK1</name>
<dbReference type="AlphaFoldDB" id="D5X053"/>
<dbReference type="eggNOG" id="COG1416">
    <property type="taxonomic scope" value="Bacteria"/>
</dbReference>
<reference evidence="2" key="1">
    <citation type="submission" date="2010-04" db="EMBL/GenBank/DDBJ databases">
        <title>Complete sequence of Thiomonas intermedia K12.</title>
        <authorList>
            <consortium name="US DOE Joint Genome Institute"/>
            <person name="Lucas S."/>
            <person name="Copeland A."/>
            <person name="Lapidus A."/>
            <person name="Cheng J.-F."/>
            <person name="Bruce D."/>
            <person name="Goodwin L."/>
            <person name="Pitluck S."/>
            <person name="Davenport K."/>
            <person name="Detter J.C."/>
            <person name="Han C."/>
            <person name="Tapia R."/>
            <person name="Land M."/>
            <person name="Hauser L."/>
            <person name="Kyrpides N."/>
            <person name="Ovchinnikova G."/>
            <person name="Kerfeld C.A."/>
            <person name="Cannon G.C."/>
            <person name="Heinhorst S."/>
            <person name="Woyke T."/>
        </authorList>
    </citation>
    <scope>NUCLEOTIDE SEQUENCE [LARGE SCALE GENOMIC DNA]</scope>
    <source>
        <strain evidence="2">K12</strain>
    </source>
</reference>
<dbReference type="HOGENOM" id="CLU_127515_0_1_4"/>
<dbReference type="InterPro" id="IPR027396">
    <property type="entry name" value="DsrEFH-like"/>
</dbReference>
<sequence length="149" mass="15667">METSTRRNALFAGLGAGLLALTGKARAADKGAKRTVVYHVTRGNGQPERCLDFVRNHLTDEPGVTIVVVANGGGIDFLLNGAKAKSGAEFAGNVGDFASQGVKFLVCEKTLAARNISKDKVLMDAGFVPSGVVEVARLQQRDGYAYISP</sequence>
<feature type="signal peptide" evidence="1">
    <location>
        <begin position="1"/>
        <end position="27"/>
    </location>
</feature>
<dbReference type="PANTHER" id="PTHR37691:SF1">
    <property type="entry name" value="BLR3518 PROTEIN"/>
    <property type="match status" value="1"/>
</dbReference>
<accession>D5X053</accession>